<protein>
    <submittedName>
        <fullName evidence="2">Uncharacterized protein</fullName>
    </submittedName>
</protein>
<evidence type="ECO:0000313" key="3">
    <source>
        <dbReference type="Proteomes" id="UP000000311"/>
    </source>
</evidence>
<organism evidence="3">
    <name type="scientific">Camponotus floridanus</name>
    <name type="common">Florida carpenter ant</name>
    <dbReference type="NCBI Taxonomy" id="104421"/>
    <lineage>
        <taxon>Eukaryota</taxon>
        <taxon>Metazoa</taxon>
        <taxon>Ecdysozoa</taxon>
        <taxon>Arthropoda</taxon>
        <taxon>Hexapoda</taxon>
        <taxon>Insecta</taxon>
        <taxon>Pterygota</taxon>
        <taxon>Neoptera</taxon>
        <taxon>Endopterygota</taxon>
        <taxon>Hymenoptera</taxon>
        <taxon>Apocrita</taxon>
        <taxon>Aculeata</taxon>
        <taxon>Formicoidea</taxon>
        <taxon>Formicidae</taxon>
        <taxon>Formicinae</taxon>
        <taxon>Camponotus</taxon>
    </lineage>
</organism>
<evidence type="ECO:0000256" key="1">
    <source>
        <dbReference type="SAM" id="MobiDB-lite"/>
    </source>
</evidence>
<name>E2AXU5_CAMFO</name>
<dbReference type="Proteomes" id="UP000000311">
    <property type="component" value="Unassembled WGS sequence"/>
</dbReference>
<feature type="region of interest" description="Disordered" evidence="1">
    <location>
        <begin position="60"/>
        <end position="135"/>
    </location>
</feature>
<dbReference type="EMBL" id="GL443705">
    <property type="protein sequence ID" value="EFN61743.1"/>
    <property type="molecule type" value="Genomic_DNA"/>
</dbReference>
<reference evidence="2 3" key="1">
    <citation type="journal article" date="2010" name="Science">
        <title>Genomic comparison of the ants Camponotus floridanus and Harpegnathos saltator.</title>
        <authorList>
            <person name="Bonasio R."/>
            <person name="Zhang G."/>
            <person name="Ye C."/>
            <person name="Mutti N.S."/>
            <person name="Fang X."/>
            <person name="Qin N."/>
            <person name="Donahue G."/>
            <person name="Yang P."/>
            <person name="Li Q."/>
            <person name="Li C."/>
            <person name="Zhang P."/>
            <person name="Huang Z."/>
            <person name="Berger S.L."/>
            <person name="Reinberg D."/>
            <person name="Wang J."/>
            <person name="Liebig J."/>
        </authorList>
    </citation>
    <scope>NUCLEOTIDE SEQUENCE [LARGE SCALE GENOMIC DNA]</scope>
    <source>
        <strain evidence="3">C129</strain>
    </source>
</reference>
<accession>E2AXU5</accession>
<sequence length="194" mass="21125">MEKVTAKEVKYRDPAPPLAIYRSHINPSIFQSNHDSEFLPSPNGGVATVKLPIFTLDPCGRATPSNSSSLEGGGETTPVSKKISKMRGNRRGNRGPRGPIPLSSLFGEPQPSANVPGNPKETTLEGSRHRKECKPPPRTLPLCHILSPGLPDLAVTVPLSWRGNTAPGAQLPKLPYYKLPHYQLPHDTVFQIPY</sequence>
<feature type="compositionally biased region" description="Basic residues" evidence="1">
    <location>
        <begin position="82"/>
        <end position="94"/>
    </location>
</feature>
<gene>
    <name evidence="2" type="ORF">EAG_02624</name>
</gene>
<dbReference type="InParanoid" id="E2AXU5"/>
<proteinExistence type="predicted"/>
<evidence type="ECO:0000313" key="2">
    <source>
        <dbReference type="EMBL" id="EFN61743.1"/>
    </source>
</evidence>
<dbReference type="AlphaFoldDB" id="E2AXU5"/>
<feature type="compositionally biased region" description="Polar residues" evidence="1">
    <location>
        <begin position="111"/>
        <end position="121"/>
    </location>
</feature>
<keyword evidence="3" id="KW-1185">Reference proteome</keyword>